<dbReference type="STRING" id="4615.A0A199VGQ2"/>
<dbReference type="NCBIfam" id="TIGR00756">
    <property type="entry name" value="PPR"/>
    <property type="match status" value="1"/>
</dbReference>
<dbReference type="Pfam" id="PF01535">
    <property type="entry name" value="PPR"/>
    <property type="match status" value="1"/>
</dbReference>
<dbReference type="InterPro" id="IPR011990">
    <property type="entry name" value="TPR-like_helical_dom_sf"/>
</dbReference>
<dbReference type="Pfam" id="PF13812">
    <property type="entry name" value="PPR_3"/>
    <property type="match status" value="1"/>
</dbReference>
<evidence type="ECO:0000256" key="2">
    <source>
        <dbReference type="ARBA" id="ARBA00022737"/>
    </source>
</evidence>
<sequence>MATLARVLSEATRGLRRRIHTHPPPPPHAAAATPLLERLMTETDSGVKIALEEEEERERESSMATCQASFWEPLAVALRSSAPKKAQLVLEWKLEKLLKERVLEREPYLKLISLCELSSNVQFALRVFTSMEAQGIQPNTSIFNALLTLYLSTGDIVTALSLFEIMDGKDESKPDFSTYSAFISAFSRLGDAHSMVSWYFATKKAGFSPTTRTYEYLITGLTKLGKFEDADRFFNEMLSVEILPNLSILEAKIEGLCKRKDVGGVREFLKFVINRGWELNEAMAEKLSRFYMDLGLVEEMEQLLGLIRKGTCFDVSMRLHCGVARLYANSDQLDQMEFAVMRMLEGGMIFGCPEDIEAVICSYFRRKAFNRLDLFLDRIRNSYELTRSTYDLLVAGYRKFELYERLDLIIKDMKIAGFA</sequence>
<gene>
    <name evidence="5" type="ORF">ACMD2_05922</name>
</gene>
<evidence type="ECO:0000313" key="6">
    <source>
        <dbReference type="Proteomes" id="UP000092600"/>
    </source>
</evidence>
<feature type="repeat" description="PPR" evidence="4">
    <location>
        <begin position="175"/>
        <end position="209"/>
    </location>
</feature>
<comment type="caution">
    <text evidence="5">The sequence shown here is derived from an EMBL/GenBank/DDBJ whole genome shotgun (WGS) entry which is preliminary data.</text>
</comment>
<dbReference type="PROSITE" id="PS51375">
    <property type="entry name" value="PPR"/>
    <property type="match status" value="2"/>
</dbReference>
<dbReference type="InterPro" id="IPR002885">
    <property type="entry name" value="PPR_rpt"/>
</dbReference>
<dbReference type="InterPro" id="IPR044179">
    <property type="entry name" value="PPR5-like"/>
</dbReference>
<dbReference type="Proteomes" id="UP000092600">
    <property type="component" value="Unassembled WGS sequence"/>
</dbReference>
<accession>A0A199VGQ2</accession>
<keyword evidence="2" id="KW-0677">Repeat</keyword>
<evidence type="ECO:0000256" key="4">
    <source>
        <dbReference type="PROSITE-ProRule" id="PRU00708"/>
    </source>
</evidence>
<dbReference type="PANTHER" id="PTHR47874:SF4">
    <property type="entry name" value="EXPRESSED PROTEIN"/>
    <property type="match status" value="1"/>
</dbReference>
<protein>
    <submittedName>
        <fullName evidence="5">Pentatricopeptide repeat-containing protein, mitochondrial</fullName>
    </submittedName>
</protein>
<evidence type="ECO:0000313" key="5">
    <source>
        <dbReference type="EMBL" id="OAY76056.1"/>
    </source>
</evidence>
<reference evidence="5 6" key="1">
    <citation type="journal article" date="2016" name="DNA Res.">
        <title>The draft genome of MD-2 pineapple using hybrid error correction of long reads.</title>
        <authorList>
            <person name="Redwan R.M."/>
            <person name="Saidin A."/>
            <person name="Kumar S.V."/>
        </authorList>
    </citation>
    <scope>NUCLEOTIDE SEQUENCE [LARGE SCALE GENOMIC DNA]</scope>
    <source>
        <strain evidence="6">cv. MD2</strain>
        <tissue evidence="5">Leaf</tissue>
    </source>
</reference>
<feature type="repeat" description="PPR" evidence="4">
    <location>
        <begin position="210"/>
        <end position="244"/>
    </location>
</feature>
<dbReference type="Gene3D" id="1.25.40.10">
    <property type="entry name" value="Tetratricopeptide repeat domain"/>
    <property type="match status" value="1"/>
</dbReference>
<dbReference type="EMBL" id="LSRQ01001921">
    <property type="protein sequence ID" value="OAY76056.1"/>
    <property type="molecule type" value="Genomic_DNA"/>
</dbReference>
<organism evidence="5 6">
    <name type="scientific">Ananas comosus</name>
    <name type="common">Pineapple</name>
    <name type="synonym">Ananas ananas</name>
    <dbReference type="NCBI Taxonomy" id="4615"/>
    <lineage>
        <taxon>Eukaryota</taxon>
        <taxon>Viridiplantae</taxon>
        <taxon>Streptophyta</taxon>
        <taxon>Embryophyta</taxon>
        <taxon>Tracheophyta</taxon>
        <taxon>Spermatophyta</taxon>
        <taxon>Magnoliopsida</taxon>
        <taxon>Liliopsida</taxon>
        <taxon>Poales</taxon>
        <taxon>Bromeliaceae</taxon>
        <taxon>Bromelioideae</taxon>
        <taxon>Ananas</taxon>
    </lineage>
</organism>
<dbReference type="PANTHER" id="PTHR47874">
    <property type="entry name" value="EXPRESSED PROTEIN"/>
    <property type="match status" value="1"/>
</dbReference>
<comment type="similarity">
    <text evidence="1">Belongs to the PPR family. P subfamily.</text>
</comment>
<evidence type="ECO:0000256" key="3">
    <source>
        <dbReference type="ARBA" id="ARBA00022946"/>
    </source>
</evidence>
<name>A0A199VGQ2_ANACO</name>
<dbReference type="GO" id="GO:0003729">
    <property type="term" value="F:mRNA binding"/>
    <property type="evidence" value="ECO:0007669"/>
    <property type="project" value="InterPro"/>
</dbReference>
<evidence type="ECO:0000256" key="1">
    <source>
        <dbReference type="ARBA" id="ARBA00007626"/>
    </source>
</evidence>
<dbReference type="AlphaFoldDB" id="A0A199VGQ2"/>
<keyword evidence="3" id="KW-0809">Transit peptide</keyword>
<proteinExistence type="inferred from homology"/>